<dbReference type="RefSeq" id="XP_040926049.1">
    <property type="nucleotide sequence ID" value="XM_041070115.2"/>
</dbReference>
<feature type="signal peptide" evidence="5">
    <location>
        <begin position="1"/>
        <end position="21"/>
    </location>
</feature>
<dbReference type="InterPro" id="IPR001811">
    <property type="entry name" value="Chemokine_IL8-like_dom"/>
</dbReference>
<evidence type="ECO:0000313" key="8">
    <source>
        <dbReference type="RefSeq" id="XP_040926049.1"/>
    </source>
</evidence>
<reference evidence="8" key="1">
    <citation type="submission" date="2025-08" db="UniProtKB">
        <authorList>
            <consortium name="RefSeq"/>
        </authorList>
    </citation>
    <scope>IDENTIFICATION</scope>
</reference>
<dbReference type="PANTHER" id="PTHR12015">
    <property type="entry name" value="SMALL INDUCIBLE CYTOKINE A"/>
    <property type="match status" value="1"/>
</dbReference>
<name>A0A8M1HC75_BETSP</name>
<dbReference type="Pfam" id="PF00048">
    <property type="entry name" value="IL8"/>
    <property type="match status" value="1"/>
</dbReference>
<keyword evidence="3" id="KW-0964">Secreted</keyword>
<evidence type="ECO:0000256" key="2">
    <source>
        <dbReference type="ARBA" id="ARBA00022514"/>
    </source>
</evidence>
<gene>
    <name evidence="8" type="primary">LOC114852670</name>
</gene>
<evidence type="ECO:0000256" key="3">
    <source>
        <dbReference type="ARBA" id="ARBA00022525"/>
    </source>
</evidence>
<evidence type="ECO:0000259" key="6">
    <source>
        <dbReference type="SMART" id="SM00199"/>
    </source>
</evidence>
<dbReference type="OrthoDB" id="8934837at2759"/>
<comment type="subcellular location">
    <subcellularLocation>
        <location evidence="1">Secreted</location>
    </subcellularLocation>
</comment>
<feature type="chain" id="PRO_5035471050" evidence="5">
    <location>
        <begin position="22"/>
        <end position="108"/>
    </location>
</feature>
<evidence type="ECO:0000256" key="5">
    <source>
        <dbReference type="SAM" id="SignalP"/>
    </source>
</evidence>
<dbReference type="GO" id="GO:0006955">
    <property type="term" value="P:immune response"/>
    <property type="evidence" value="ECO:0007669"/>
    <property type="project" value="InterPro"/>
</dbReference>
<dbReference type="Proteomes" id="UP000515150">
    <property type="component" value="Chromosome 3"/>
</dbReference>
<sequence length="108" mass="12084">MKTLVIAALILICCLCHHSDGQRAARQLLESGCCDSNSEHRVPLRRITYMGRTPNDCPLKSVVIKTAVRVICVNPELDWVTNALDDFQDLTATEKSPSASRKKSHKRH</sequence>
<proteinExistence type="predicted"/>
<dbReference type="AlphaFoldDB" id="A0A8M1HC75"/>
<accession>A0A8M1HC75</accession>
<dbReference type="GeneID" id="114852670"/>
<dbReference type="KEGG" id="bspl:114852670"/>
<dbReference type="Gene3D" id="2.40.50.40">
    <property type="match status" value="1"/>
</dbReference>
<evidence type="ECO:0000256" key="4">
    <source>
        <dbReference type="ARBA" id="ARBA00022729"/>
    </source>
</evidence>
<evidence type="ECO:0000256" key="1">
    <source>
        <dbReference type="ARBA" id="ARBA00004613"/>
    </source>
</evidence>
<feature type="domain" description="Chemokine interleukin-8-like" evidence="6">
    <location>
        <begin position="30"/>
        <end position="87"/>
    </location>
</feature>
<dbReference type="PANTHER" id="PTHR12015:SF183">
    <property type="entry name" value="C-C MOTIF CHEMOKINE 3"/>
    <property type="match status" value="1"/>
</dbReference>
<dbReference type="GO" id="GO:0008009">
    <property type="term" value="F:chemokine activity"/>
    <property type="evidence" value="ECO:0007669"/>
    <property type="project" value="InterPro"/>
</dbReference>
<evidence type="ECO:0000313" key="7">
    <source>
        <dbReference type="Proteomes" id="UP000515150"/>
    </source>
</evidence>
<keyword evidence="4 5" id="KW-0732">Signal</keyword>
<protein>
    <submittedName>
        <fullName evidence="8">Eotaxin-like</fullName>
    </submittedName>
</protein>
<keyword evidence="7" id="KW-1185">Reference proteome</keyword>
<dbReference type="SUPFAM" id="SSF54117">
    <property type="entry name" value="Interleukin 8-like chemokines"/>
    <property type="match status" value="1"/>
</dbReference>
<keyword evidence="2" id="KW-0202">Cytokine</keyword>
<dbReference type="InterPro" id="IPR039809">
    <property type="entry name" value="Chemokine_b/g/d"/>
</dbReference>
<organism evidence="7 8">
    <name type="scientific">Betta splendens</name>
    <name type="common">Siamese fighting fish</name>
    <dbReference type="NCBI Taxonomy" id="158456"/>
    <lineage>
        <taxon>Eukaryota</taxon>
        <taxon>Metazoa</taxon>
        <taxon>Chordata</taxon>
        <taxon>Craniata</taxon>
        <taxon>Vertebrata</taxon>
        <taxon>Euteleostomi</taxon>
        <taxon>Actinopterygii</taxon>
        <taxon>Neopterygii</taxon>
        <taxon>Teleostei</taxon>
        <taxon>Neoteleostei</taxon>
        <taxon>Acanthomorphata</taxon>
        <taxon>Anabantaria</taxon>
        <taxon>Anabantiformes</taxon>
        <taxon>Anabantoidei</taxon>
        <taxon>Osphronemidae</taxon>
        <taxon>Betta</taxon>
    </lineage>
</organism>
<dbReference type="SMART" id="SM00199">
    <property type="entry name" value="SCY"/>
    <property type="match status" value="1"/>
</dbReference>
<dbReference type="GO" id="GO:0005615">
    <property type="term" value="C:extracellular space"/>
    <property type="evidence" value="ECO:0007669"/>
    <property type="project" value="UniProtKB-KW"/>
</dbReference>
<dbReference type="InterPro" id="IPR036048">
    <property type="entry name" value="Interleukin_8-like_sf"/>
</dbReference>